<evidence type="ECO:0000313" key="3">
    <source>
        <dbReference type="Proteomes" id="UP000024533"/>
    </source>
</evidence>
<proteinExistence type="predicted"/>
<reference evidence="2 3" key="1">
    <citation type="submission" date="2014-02" db="EMBL/GenBank/DDBJ databases">
        <title>The Genome Sequence of Trichophyton interdigitale MR816.</title>
        <authorList>
            <consortium name="The Broad Institute Genomics Platform"/>
            <person name="Cuomo C.A."/>
            <person name="White T.C."/>
            <person name="Graser Y."/>
            <person name="Martinez-Rossi N."/>
            <person name="Heitman J."/>
            <person name="Young S.K."/>
            <person name="Zeng Q."/>
            <person name="Gargeya S."/>
            <person name="Abouelleil A."/>
            <person name="Alvarado L."/>
            <person name="Chapman S.B."/>
            <person name="Gainer-Dewar J."/>
            <person name="Goldberg J."/>
            <person name="Griggs A."/>
            <person name="Gujja S."/>
            <person name="Hansen M."/>
            <person name="Howarth C."/>
            <person name="Imamovic A."/>
            <person name="Larimer J."/>
            <person name="Martinez D."/>
            <person name="Murphy C."/>
            <person name="Pearson M.D."/>
            <person name="Persinoti G."/>
            <person name="Poon T."/>
            <person name="Priest M."/>
            <person name="Roberts A.D."/>
            <person name="Saif S."/>
            <person name="Shea T.D."/>
            <person name="Sykes S.N."/>
            <person name="Wortman J."/>
            <person name="Nusbaum C."/>
            <person name="Birren B."/>
        </authorList>
    </citation>
    <scope>NUCLEOTIDE SEQUENCE [LARGE SCALE GENOMIC DNA]</scope>
    <source>
        <strain evidence="2 3">MR816</strain>
    </source>
</reference>
<evidence type="ECO:0000313" key="2">
    <source>
        <dbReference type="EMBL" id="KDB28165.1"/>
    </source>
</evidence>
<dbReference type="HOGENOM" id="CLU_027429_0_0_1"/>
<dbReference type="OrthoDB" id="9994905at2759"/>
<evidence type="ECO:0008006" key="4">
    <source>
        <dbReference type="Google" id="ProtNLM"/>
    </source>
</evidence>
<dbReference type="Gene3D" id="1.10.555.10">
    <property type="entry name" value="Rho GTPase activation protein"/>
    <property type="match status" value="1"/>
</dbReference>
<dbReference type="InterPro" id="IPR008936">
    <property type="entry name" value="Rho_GTPase_activation_prot"/>
</dbReference>
<feature type="compositionally biased region" description="Basic residues" evidence="1">
    <location>
        <begin position="18"/>
        <end position="28"/>
    </location>
</feature>
<protein>
    <recommendedName>
        <fullName evidence="4">Rho-GAP domain-containing protein</fullName>
    </recommendedName>
</protein>
<comment type="caution">
    <text evidence="2">The sequence shown here is derived from an EMBL/GenBank/DDBJ whole genome shotgun (WGS) entry which is preliminary data.</text>
</comment>
<dbReference type="AlphaFoldDB" id="A0A059JJY4"/>
<dbReference type="EMBL" id="AOKY01000013">
    <property type="protein sequence ID" value="KDB28165.1"/>
    <property type="molecule type" value="Genomic_DNA"/>
</dbReference>
<gene>
    <name evidence="2" type="ORF">H109_00076</name>
</gene>
<dbReference type="STRING" id="1215338.A0A059JJY4"/>
<dbReference type="Proteomes" id="UP000024533">
    <property type="component" value="Unassembled WGS sequence"/>
</dbReference>
<evidence type="ECO:0000256" key="1">
    <source>
        <dbReference type="SAM" id="MobiDB-lite"/>
    </source>
</evidence>
<accession>A0A059JJY4</accession>
<keyword evidence="3" id="KW-1185">Reference proteome</keyword>
<name>A0A059JJY4_TRIIM</name>
<feature type="region of interest" description="Disordered" evidence="1">
    <location>
        <begin position="18"/>
        <end position="141"/>
    </location>
</feature>
<feature type="compositionally biased region" description="Polar residues" evidence="1">
    <location>
        <begin position="30"/>
        <end position="43"/>
    </location>
</feature>
<dbReference type="OMA" id="RIKTMAN"/>
<sequence>MGLSEAYNYLTSFYTKARRNARRQRRRANTSGDSLRSSSSQEVFHSAVLSPKKVRDSGIPTDDGGESIQISARTTEAHSDRPPTIELRSTSTVNLVAQLQPHLSEGDKPTDKPPAIPDRSPNRPKLPHGYNHPDAPTMAHRGTTTTNLALTTGEDIYNGMGISSKTSSYTALSEQSNMTVNHDPTKRAFSPFEPVVPVTPSEAYSNPFSDSKMTSEPWEGSRNVLVPLGSSQCFAHEMENSNNSYDNCDRGQALGRGGRHSMQRSGSSASSASACPRPMDGSREERRGLIKARSLLKFNGSARYLGLDVIISKKVPPLPGIENDTPARQSSLLNRLRKVKSNLAVKRKDGSKHGLRRIKTMANIKAHAEYGMLEGRTIEDLARLGGESNITFPREYEPGILRLPTCIAAPIHFFAAAWHVCTIRLRQRMRQVGLRAERSKDTINRTTRSIRLPSGYVYKCARTKGDVHVQDISTVLRHFLCELPGGILGSSSLYCVLAQIHDKDITEMKDLRDPGRREYIKGIAIPVAAKVRMITLALLALTTDMQLELICAIFGLLALTADECADRKVSHQYLHPPGMASCDFCITLPTPRTLGRVFGSFLYDVKNVRELQPTVQFKLADGTQSADVATMLIELWKHISTQLRRWEVFENE</sequence>
<feature type="compositionally biased region" description="Low complexity" evidence="1">
    <location>
        <begin position="265"/>
        <end position="274"/>
    </location>
</feature>
<feature type="region of interest" description="Disordered" evidence="1">
    <location>
        <begin position="251"/>
        <end position="284"/>
    </location>
</feature>
<feature type="compositionally biased region" description="Polar residues" evidence="1">
    <location>
        <begin position="87"/>
        <end position="97"/>
    </location>
</feature>
<organism evidence="2 3">
    <name type="scientific">Trichophyton interdigitale (strain MR816)</name>
    <dbReference type="NCBI Taxonomy" id="1215338"/>
    <lineage>
        <taxon>Eukaryota</taxon>
        <taxon>Fungi</taxon>
        <taxon>Dikarya</taxon>
        <taxon>Ascomycota</taxon>
        <taxon>Pezizomycotina</taxon>
        <taxon>Eurotiomycetes</taxon>
        <taxon>Eurotiomycetidae</taxon>
        <taxon>Onygenales</taxon>
        <taxon>Arthrodermataceae</taxon>
        <taxon>Trichophyton</taxon>
    </lineage>
</organism>